<evidence type="ECO:0000313" key="3">
    <source>
        <dbReference type="Proteomes" id="UP000574067"/>
    </source>
</evidence>
<keyword evidence="1" id="KW-0472">Membrane</keyword>
<feature type="transmembrane region" description="Helical" evidence="1">
    <location>
        <begin position="61"/>
        <end position="78"/>
    </location>
</feature>
<dbReference type="EMBL" id="JABBFW010000008">
    <property type="protein sequence ID" value="NML16060.1"/>
    <property type="molecule type" value="Genomic_DNA"/>
</dbReference>
<keyword evidence="1" id="KW-0812">Transmembrane</keyword>
<dbReference type="AlphaFoldDB" id="A0A848FD29"/>
<feature type="transmembrane region" description="Helical" evidence="1">
    <location>
        <begin position="6"/>
        <end position="24"/>
    </location>
</feature>
<keyword evidence="1" id="KW-1133">Transmembrane helix</keyword>
<reference evidence="2 3" key="1">
    <citation type="submission" date="2020-04" db="EMBL/GenBank/DDBJ databases">
        <title>Azohydromonas sp. isolated from soil.</title>
        <authorList>
            <person name="Dahal R.H."/>
        </authorList>
    </citation>
    <scope>NUCLEOTIDE SEQUENCE [LARGE SCALE GENOMIC DNA]</scope>
    <source>
        <strain evidence="2 3">G-1-1-14</strain>
    </source>
</reference>
<organism evidence="2 3">
    <name type="scientific">Azohydromonas caseinilytica</name>
    <dbReference type="NCBI Taxonomy" id="2728836"/>
    <lineage>
        <taxon>Bacteria</taxon>
        <taxon>Pseudomonadati</taxon>
        <taxon>Pseudomonadota</taxon>
        <taxon>Betaproteobacteria</taxon>
        <taxon>Burkholderiales</taxon>
        <taxon>Sphaerotilaceae</taxon>
        <taxon>Azohydromonas</taxon>
    </lineage>
</organism>
<evidence type="ECO:0000256" key="1">
    <source>
        <dbReference type="SAM" id="Phobius"/>
    </source>
</evidence>
<proteinExistence type="predicted"/>
<protein>
    <submittedName>
        <fullName evidence="2">Uncharacterized protein</fullName>
    </submittedName>
</protein>
<gene>
    <name evidence="2" type="ORF">HHL10_13850</name>
</gene>
<comment type="caution">
    <text evidence="2">The sequence shown here is derived from an EMBL/GenBank/DDBJ whole genome shotgun (WGS) entry which is preliminary data.</text>
</comment>
<dbReference type="InterPro" id="IPR046027">
    <property type="entry name" value="DUF5985"/>
</dbReference>
<sequence>MEPMLLGAIACASFIAALLFWRYWHSSRDRFFLLLGASFGIEGLNRVHMALSPATDETEPVAYLVRLLAYGLILLAIWDKNRHGG</sequence>
<dbReference type="Pfam" id="PF19447">
    <property type="entry name" value="DUF5985"/>
    <property type="match status" value="1"/>
</dbReference>
<feature type="transmembrane region" description="Helical" evidence="1">
    <location>
        <begin position="31"/>
        <end position="49"/>
    </location>
</feature>
<keyword evidence="3" id="KW-1185">Reference proteome</keyword>
<accession>A0A848FD29</accession>
<dbReference type="Proteomes" id="UP000574067">
    <property type="component" value="Unassembled WGS sequence"/>
</dbReference>
<evidence type="ECO:0000313" key="2">
    <source>
        <dbReference type="EMBL" id="NML16060.1"/>
    </source>
</evidence>
<name>A0A848FD29_9BURK</name>